<organism evidence="2 3">
    <name type="scientific">Salinibacter ruber (strain DSM 13855 / M31)</name>
    <dbReference type="NCBI Taxonomy" id="309807"/>
    <lineage>
        <taxon>Bacteria</taxon>
        <taxon>Pseudomonadati</taxon>
        <taxon>Rhodothermota</taxon>
        <taxon>Rhodothermia</taxon>
        <taxon>Rhodothermales</taxon>
        <taxon>Salinibacteraceae</taxon>
        <taxon>Salinibacter</taxon>
    </lineage>
</organism>
<dbReference type="OrthoDB" id="9809859at2"/>
<dbReference type="EMBL" id="CP000159">
    <property type="protein sequence ID" value="ABC45808.1"/>
    <property type="molecule type" value="Genomic_DNA"/>
</dbReference>
<dbReference type="STRING" id="309807.SRU_0309"/>
<evidence type="ECO:0000313" key="3">
    <source>
        <dbReference type="Proteomes" id="UP000008674"/>
    </source>
</evidence>
<evidence type="ECO:0000256" key="1">
    <source>
        <dbReference type="SAM" id="Phobius"/>
    </source>
</evidence>
<proteinExistence type="predicted"/>
<feature type="transmembrane region" description="Helical" evidence="1">
    <location>
        <begin position="219"/>
        <end position="238"/>
    </location>
</feature>
<keyword evidence="1" id="KW-0472">Membrane</keyword>
<dbReference type="PATRIC" id="fig|309807.25.peg.319"/>
<name>Q2S5S6_SALRD</name>
<dbReference type="eggNOG" id="COG4314">
    <property type="taxonomic scope" value="Bacteria"/>
</dbReference>
<protein>
    <submittedName>
        <fullName evidence="2">Uncharacterized protein</fullName>
    </submittedName>
</protein>
<dbReference type="EnsemblBacteria" id="ABC45808">
    <property type="protein sequence ID" value="ABC45808"/>
    <property type="gene ID" value="SRU_0309"/>
</dbReference>
<dbReference type="KEGG" id="sru:SRU_0309"/>
<feature type="transmembrane region" description="Helical" evidence="1">
    <location>
        <begin position="157"/>
        <end position="176"/>
    </location>
</feature>
<reference evidence="2 3" key="1">
    <citation type="journal article" date="2005" name="Proc. Natl. Acad. Sci. U.S.A.">
        <title>The genome of Salinibacter ruber: convergence and gene exchange among hyperhalophilic bacteria and archaea.</title>
        <authorList>
            <person name="Mongodin E.F."/>
            <person name="Nelson K.E."/>
            <person name="Daugherty S."/>
            <person name="Deboy R.T."/>
            <person name="Wister J."/>
            <person name="Khouri H."/>
            <person name="Weidman J."/>
            <person name="Walsh D.A."/>
            <person name="Papke R.T."/>
            <person name="Sanchez Perez G."/>
            <person name="Sharma A.K."/>
            <person name="Nesbo C.L."/>
            <person name="MacLeod D."/>
            <person name="Bapteste E."/>
            <person name="Doolittle W.F."/>
            <person name="Charlebois R.L."/>
            <person name="Legault B."/>
            <person name="Rodriguez-Valera F."/>
        </authorList>
    </citation>
    <scope>NUCLEOTIDE SEQUENCE [LARGE SCALE GENOMIC DNA]</scope>
    <source>
        <strain evidence="3">DSM 13855 / CECT 5946 / M31</strain>
    </source>
</reference>
<dbReference type="Proteomes" id="UP000008674">
    <property type="component" value="Chromosome"/>
</dbReference>
<dbReference type="HOGENOM" id="CLU_080177_0_0_10"/>
<keyword evidence="1" id="KW-1133">Transmembrane helix</keyword>
<feature type="transmembrane region" description="Helical" evidence="1">
    <location>
        <begin position="59"/>
        <end position="77"/>
    </location>
</feature>
<gene>
    <name evidence="2" type="ordered locus">SRU_0309</name>
</gene>
<keyword evidence="3" id="KW-1185">Reference proteome</keyword>
<evidence type="ECO:0000313" key="2">
    <source>
        <dbReference type="EMBL" id="ABC45808.1"/>
    </source>
</evidence>
<keyword evidence="1" id="KW-0812">Transmembrane</keyword>
<dbReference type="AlphaFoldDB" id="Q2S5S6"/>
<sequence>MRDARKGEGRGGVSASSLFRASAVLPSRIHASMCLAAMFDFIDRIPKLIDRRVPGRGRLLLVVGAALLGAAIFLPLWQIHLVAPQYQEGLDLYIHSYKLEAGNEGQDLKEINGLNHYIGMAPIKEEDFAEMTFIPFLLGGFSLLALRGAFFGTVKSVVDTLVLFVYFGAFSMWRFYHQLYTYAHNLDPRAPMDIEPFTPILIGWKKIANFTQYSYPREGSALLLGAVVCFGTAIWMGVRSGRETAAPDADERSDAEAMSA</sequence>
<accession>Q2S5S6</accession>
<feature type="transmembrane region" description="Helical" evidence="1">
    <location>
        <begin position="132"/>
        <end position="150"/>
    </location>
</feature>